<accession>A0A1I7KL12</accession>
<dbReference type="RefSeq" id="WP_054257842.1">
    <property type="nucleotide sequence ID" value="NZ_CYIG01000061.1"/>
</dbReference>
<name>A0A1I7KL12_9BURK</name>
<keyword evidence="2" id="KW-1185">Reference proteome</keyword>
<dbReference type="STRING" id="343013.SAMN04489707_105615"/>
<dbReference type="EMBL" id="FPBX01000056">
    <property type="protein sequence ID" value="SFU98110.1"/>
    <property type="molecule type" value="Genomic_DNA"/>
</dbReference>
<reference evidence="1 2" key="1">
    <citation type="submission" date="2016-10" db="EMBL/GenBank/DDBJ databases">
        <authorList>
            <person name="de Groot N.N."/>
        </authorList>
    </citation>
    <scope>NUCLEOTIDE SEQUENCE [LARGE SCALE GENOMIC DNA]</scope>
    <source>
        <strain evidence="1 2">R-24608</strain>
    </source>
</reference>
<evidence type="ECO:0008006" key="3">
    <source>
        <dbReference type="Google" id="ProtNLM"/>
    </source>
</evidence>
<evidence type="ECO:0000313" key="1">
    <source>
        <dbReference type="EMBL" id="SFU98110.1"/>
    </source>
</evidence>
<sequence length="137" mass="15239">MSNAWKLPAPGDIVWCLFPEIPDIQPGPKPRPALVMRIERRTDGDVVGVVYATSKHLGRLETGEIAITKSKHPAAYELAGLSYDTKFDFKVIVDLPWTDRYFKVPPHSPHGNTPKLGTLHPTMMRAFALAYQSAASR</sequence>
<dbReference type="AlphaFoldDB" id="A0A1I7KL12"/>
<protein>
    <recommendedName>
        <fullName evidence="3">PemK-like, MazF-like toxin of type II toxin-antitoxin system</fullName>
    </recommendedName>
</protein>
<organism evidence="1 2">
    <name type="scientific">Paenacidovorax caeni</name>
    <dbReference type="NCBI Taxonomy" id="343013"/>
    <lineage>
        <taxon>Bacteria</taxon>
        <taxon>Pseudomonadati</taxon>
        <taxon>Pseudomonadota</taxon>
        <taxon>Betaproteobacteria</taxon>
        <taxon>Burkholderiales</taxon>
        <taxon>Comamonadaceae</taxon>
        <taxon>Paenacidovorax</taxon>
    </lineage>
</organism>
<gene>
    <name evidence="1" type="ORF">SAMN04489707_105615</name>
</gene>
<dbReference type="Proteomes" id="UP000183656">
    <property type="component" value="Unassembled WGS sequence"/>
</dbReference>
<proteinExistence type="predicted"/>
<evidence type="ECO:0000313" key="2">
    <source>
        <dbReference type="Proteomes" id="UP000183656"/>
    </source>
</evidence>
<dbReference type="OrthoDB" id="8851195at2"/>